<dbReference type="Gene3D" id="3.30.70.270">
    <property type="match status" value="1"/>
</dbReference>
<dbReference type="RefSeq" id="WP_006932285.1">
    <property type="nucleotide sequence ID" value="NZ_AAUW01000002.1"/>
</dbReference>
<reference evidence="6 7" key="1">
    <citation type="submission" date="2006-05" db="EMBL/GenBank/DDBJ databases">
        <authorList>
            <person name="King G."/>
            <person name="Ferriera S."/>
            <person name="Johnson J."/>
            <person name="Kravitz S."/>
            <person name="Beeson K."/>
            <person name="Sutton G."/>
            <person name="Rogers Y.-H."/>
            <person name="Friedman R."/>
            <person name="Frazier M."/>
            <person name="Venter J.C."/>
        </authorList>
    </citation>
    <scope>NUCLEOTIDE SEQUENCE [LARGE SCALE GENOMIC DNA]</scope>
    <source>
        <strain evidence="7">ATCC 25650 / DSM 13394 / JCM 20685 / NBRC 16684 / NCIMB 2208 / IAM 12614 / B1</strain>
    </source>
</reference>
<dbReference type="InterPro" id="IPR000700">
    <property type="entry name" value="PAS-assoc_C"/>
</dbReference>
<dbReference type="SMART" id="SM00267">
    <property type="entry name" value="GGDEF"/>
    <property type="match status" value="1"/>
</dbReference>
<feature type="domain" description="PAC" evidence="4">
    <location>
        <begin position="79"/>
        <end position="131"/>
    </location>
</feature>
<dbReference type="PROSITE" id="PS50887">
    <property type="entry name" value="GGDEF"/>
    <property type="match status" value="1"/>
</dbReference>
<dbReference type="SUPFAM" id="SSF55073">
    <property type="entry name" value="Nucleotide cyclase"/>
    <property type="match status" value="1"/>
</dbReference>
<evidence type="ECO:0000259" key="3">
    <source>
        <dbReference type="PROSITE" id="PS50112"/>
    </source>
</evidence>
<dbReference type="PANTHER" id="PTHR45138:SF9">
    <property type="entry name" value="DIGUANYLATE CYCLASE DGCM-RELATED"/>
    <property type="match status" value="1"/>
</dbReference>
<dbReference type="FunFam" id="3.30.70.270:FF:000001">
    <property type="entry name" value="Diguanylate cyclase domain protein"/>
    <property type="match status" value="1"/>
</dbReference>
<dbReference type="CDD" id="cd01949">
    <property type="entry name" value="GGDEF"/>
    <property type="match status" value="1"/>
</dbReference>
<feature type="domain" description="PAC" evidence="4">
    <location>
        <begin position="333"/>
        <end position="385"/>
    </location>
</feature>
<dbReference type="NCBIfam" id="TIGR00229">
    <property type="entry name" value="sensory_box"/>
    <property type="match status" value="2"/>
</dbReference>
<dbReference type="EMBL" id="AAUW01000002">
    <property type="protein sequence ID" value="EAV45784.1"/>
    <property type="molecule type" value="Genomic_DNA"/>
</dbReference>
<dbReference type="InterPro" id="IPR035965">
    <property type="entry name" value="PAS-like_dom_sf"/>
</dbReference>
<evidence type="ECO:0000259" key="4">
    <source>
        <dbReference type="PROSITE" id="PS50113"/>
    </source>
</evidence>
<dbReference type="SUPFAM" id="SSF55781">
    <property type="entry name" value="GAF domain-like"/>
    <property type="match status" value="1"/>
</dbReference>
<dbReference type="Gene3D" id="3.30.450.20">
    <property type="entry name" value="PAS domain"/>
    <property type="match status" value="3"/>
</dbReference>
<dbReference type="InterPro" id="IPR001610">
    <property type="entry name" value="PAC"/>
</dbReference>
<evidence type="ECO:0000313" key="7">
    <source>
        <dbReference type="Proteomes" id="UP000004848"/>
    </source>
</evidence>
<dbReference type="InterPro" id="IPR029787">
    <property type="entry name" value="Nucleotide_cyclase"/>
</dbReference>
<dbReference type="Proteomes" id="UP000004848">
    <property type="component" value="Unassembled WGS sequence"/>
</dbReference>
<feature type="domain" description="PAS" evidence="3">
    <location>
        <begin position="5"/>
        <end position="76"/>
    </location>
</feature>
<evidence type="ECO:0000313" key="6">
    <source>
        <dbReference type="EMBL" id="EAV45784.1"/>
    </source>
</evidence>
<dbReference type="InterPro" id="IPR050469">
    <property type="entry name" value="Diguanylate_Cyclase"/>
</dbReference>
<dbReference type="CDD" id="cd00130">
    <property type="entry name" value="PAS"/>
    <property type="match status" value="2"/>
</dbReference>
<evidence type="ECO:0000256" key="2">
    <source>
        <dbReference type="ARBA" id="ARBA00034247"/>
    </source>
</evidence>
<dbReference type="GeneID" id="68845206"/>
<dbReference type="PANTHER" id="PTHR45138">
    <property type="entry name" value="REGULATORY COMPONENTS OF SENSORY TRANSDUCTION SYSTEM"/>
    <property type="match status" value="1"/>
</dbReference>
<dbReference type="InterPro" id="IPR043128">
    <property type="entry name" value="Rev_trsase/Diguanyl_cyclase"/>
</dbReference>
<dbReference type="OrthoDB" id="9812260at2"/>
<dbReference type="eggNOG" id="COG2205">
    <property type="taxonomic scope" value="Bacteria"/>
</dbReference>
<dbReference type="InterPro" id="IPR000160">
    <property type="entry name" value="GGDEF_dom"/>
</dbReference>
<dbReference type="Pfam" id="PF01590">
    <property type="entry name" value="GAF"/>
    <property type="match status" value="1"/>
</dbReference>
<evidence type="ECO:0000256" key="1">
    <source>
        <dbReference type="ARBA" id="ARBA00012528"/>
    </source>
</evidence>
<gene>
    <name evidence="6" type="ORF">SIAM614_24232</name>
</gene>
<dbReference type="Pfam" id="PF13426">
    <property type="entry name" value="PAS_9"/>
    <property type="match status" value="1"/>
</dbReference>
<dbReference type="SMART" id="SM00065">
    <property type="entry name" value="GAF"/>
    <property type="match status" value="1"/>
</dbReference>
<evidence type="ECO:0000259" key="5">
    <source>
        <dbReference type="PROSITE" id="PS50887"/>
    </source>
</evidence>
<name>A0NNQ3_ROSAI</name>
<feature type="domain" description="PAS" evidence="3">
    <location>
        <begin position="261"/>
        <end position="331"/>
    </location>
</feature>
<protein>
    <recommendedName>
        <fullName evidence="1">diguanylate cyclase</fullName>
        <ecNumber evidence="1">2.7.7.65</ecNumber>
    </recommendedName>
</protein>
<dbReference type="InterPro" id="IPR003018">
    <property type="entry name" value="GAF"/>
</dbReference>
<proteinExistence type="predicted"/>
<dbReference type="Pfam" id="PF00990">
    <property type="entry name" value="GGDEF"/>
    <property type="match status" value="1"/>
</dbReference>
<dbReference type="Gene3D" id="3.30.450.40">
    <property type="match status" value="1"/>
</dbReference>
<comment type="catalytic activity">
    <reaction evidence="2">
        <text>2 GTP = 3',3'-c-di-GMP + 2 diphosphate</text>
        <dbReference type="Rhea" id="RHEA:24898"/>
        <dbReference type="ChEBI" id="CHEBI:33019"/>
        <dbReference type="ChEBI" id="CHEBI:37565"/>
        <dbReference type="ChEBI" id="CHEBI:58805"/>
        <dbReference type="EC" id="2.7.7.65"/>
    </reaction>
</comment>
<dbReference type="NCBIfam" id="TIGR00254">
    <property type="entry name" value="GGDEF"/>
    <property type="match status" value="1"/>
</dbReference>
<dbReference type="InterPro" id="IPR029016">
    <property type="entry name" value="GAF-like_dom_sf"/>
</dbReference>
<dbReference type="PROSITE" id="PS50113">
    <property type="entry name" value="PAC"/>
    <property type="match status" value="2"/>
</dbReference>
<dbReference type="Pfam" id="PF08448">
    <property type="entry name" value="PAS_4"/>
    <property type="match status" value="1"/>
</dbReference>
<organism evidence="6 7">
    <name type="scientific">Roseibium aggregatum (strain ATCC 25650 / DSM 13394 / JCM 20685 / NBRC 16684 / NCIMB 2208 / IAM 12614 / B1)</name>
    <name type="common">Stappia aggregata</name>
    <dbReference type="NCBI Taxonomy" id="384765"/>
    <lineage>
        <taxon>Bacteria</taxon>
        <taxon>Pseudomonadati</taxon>
        <taxon>Pseudomonadota</taxon>
        <taxon>Alphaproteobacteria</taxon>
        <taxon>Hyphomicrobiales</taxon>
        <taxon>Stappiaceae</taxon>
        <taxon>Roseibium</taxon>
    </lineage>
</organism>
<dbReference type="Pfam" id="PF12860">
    <property type="entry name" value="PAS_7"/>
    <property type="match status" value="1"/>
</dbReference>
<comment type="caution">
    <text evidence="6">The sequence shown here is derived from an EMBL/GenBank/DDBJ whole genome shotgun (WGS) entry which is preliminary data.</text>
</comment>
<dbReference type="AlphaFoldDB" id="A0NNQ3"/>
<dbReference type="PROSITE" id="PS50112">
    <property type="entry name" value="PAS"/>
    <property type="match status" value="2"/>
</dbReference>
<dbReference type="SMART" id="SM00091">
    <property type="entry name" value="PAS"/>
    <property type="match status" value="3"/>
</dbReference>
<dbReference type="GO" id="GO:0052621">
    <property type="term" value="F:diguanylate cyclase activity"/>
    <property type="evidence" value="ECO:0007669"/>
    <property type="project" value="UniProtKB-EC"/>
</dbReference>
<feature type="domain" description="GGDEF" evidence="5">
    <location>
        <begin position="582"/>
        <end position="714"/>
    </location>
</feature>
<accession>A0NNQ3</accession>
<dbReference type="eggNOG" id="COG3706">
    <property type="taxonomic scope" value="Bacteria"/>
</dbReference>
<dbReference type="SUPFAM" id="SSF55785">
    <property type="entry name" value="PYP-like sensor domain (PAS domain)"/>
    <property type="match status" value="3"/>
</dbReference>
<dbReference type="SMART" id="SM00086">
    <property type="entry name" value="PAC"/>
    <property type="match status" value="2"/>
</dbReference>
<sequence>MNENITLDLEQTFGELNECVIVTNPERIIVFANKAMARLLKVDREEVVGTTTKRFFADPNQFAQMAELYQSPTDQRNRKAYAIDLVLEDSSTVSVEVVSAPLFDEAHNLTGILFIARDLAERRALETKLSDIALTLEDALDAISEGFALYDKDDRLVICNDNYREIYANSAPAMFPGNRFEDILRFGLNRKQYDTGGLSDDDWLQERLRRHLAGDGSVLEQNLADGRWLRISETRTRNGGIAGIRFDITELKEARAKAENAYKNLSLMADNIVASVTEVDLDGKCVFINKTACDWFNDTADNLVGTRLRDRLPWKERETIRAVFEEATRGEKVSTEISLHFPDGILRECMMSCNPRFDDSGSVEAIVVLISDITDRKKTERTLAELYAITSTRELGHEDKIAEILRLGTEHFEVPFGIISHVIDDHYTITHAQSPNGELAPGSSFPLQDTYCLLTLRSDEPTATANASNSEFAKHPCHQIFNLETYIGAPLLVDGEVHGTINFTAPDVRKRAFTASDLQIVRQFADWVGHEIARQRDHQALMNAKINLERVASIDDLTQILNRRAFLERANTEVQRFRRTKRPFTAVMMDIDKFKQINDLYGHATGDEVLRKFADTVSSALRSVDIFGRVGGEEFCMILHNADLEDAMLVCERLRQRIIAECQLDIVKQTVTCSMGLAAVAREDLEFSTLMQKADTALYEAKSTGRNKCVTCKAPQSEHTPAV</sequence>
<dbReference type="EC" id="2.7.7.65" evidence="1"/>
<dbReference type="InterPro" id="IPR000014">
    <property type="entry name" value="PAS"/>
</dbReference>
<dbReference type="InterPro" id="IPR013656">
    <property type="entry name" value="PAS_4"/>
</dbReference>